<dbReference type="PRINTS" id="PR00039">
    <property type="entry name" value="HTHLYSR"/>
</dbReference>
<dbReference type="CDD" id="cd05466">
    <property type="entry name" value="PBP2_LTTR_substrate"/>
    <property type="match status" value="1"/>
</dbReference>
<evidence type="ECO:0000256" key="1">
    <source>
        <dbReference type="ARBA" id="ARBA00009437"/>
    </source>
</evidence>
<evidence type="ECO:0000259" key="5">
    <source>
        <dbReference type="PROSITE" id="PS50931"/>
    </source>
</evidence>
<dbReference type="PROSITE" id="PS50931">
    <property type="entry name" value="HTH_LYSR"/>
    <property type="match status" value="1"/>
</dbReference>
<dbReference type="InterPro" id="IPR005119">
    <property type="entry name" value="LysR_subst-bd"/>
</dbReference>
<dbReference type="Gene3D" id="3.40.190.290">
    <property type="match status" value="1"/>
</dbReference>
<dbReference type="SUPFAM" id="SSF46785">
    <property type="entry name" value="Winged helix' DNA-binding domain"/>
    <property type="match status" value="1"/>
</dbReference>
<keyword evidence="3" id="KW-0238">DNA-binding</keyword>
<gene>
    <name evidence="6" type="primary">cynR_2</name>
    <name evidence="6" type="ORF">SDC9_22222</name>
</gene>
<dbReference type="InterPro" id="IPR050950">
    <property type="entry name" value="HTH-type_LysR_regulators"/>
</dbReference>
<keyword evidence="2" id="KW-0805">Transcription regulation</keyword>
<dbReference type="InterPro" id="IPR036390">
    <property type="entry name" value="WH_DNA-bd_sf"/>
</dbReference>
<dbReference type="AlphaFoldDB" id="A0A644UBT0"/>
<dbReference type="InterPro" id="IPR000847">
    <property type="entry name" value="LysR_HTH_N"/>
</dbReference>
<evidence type="ECO:0000256" key="3">
    <source>
        <dbReference type="ARBA" id="ARBA00023125"/>
    </source>
</evidence>
<name>A0A644UBT0_9ZZZZ</name>
<evidence type="ECO:0000313" key="6">
    <source>
        <dbReference type="EMBL" id="MPL76377.1"/>
    </source>
</evidence>
<protein>
    <submittedName>
        <fullName evidence="6">HTH-type transcriptional regulator CynR</fullName>
    </submittedName>
</protein>
<dbReference type="GO" id="GO:0003700">
    <property type="term" value="F:DNA-binding transcription factor activity"/>
    <property type="evidence" value="ECO:0007669"/>
    <property type="project" value="InterPro"/>
</dbReference>
<accession>A0A644UBT0</accession>
<dbReference type="Pfam" id="PF00126">
    <property type="entry name" value="HTH_1"/>
    <property type="match status" value="1"/>
</dbReference>
<keyword evidence="4" id="KW-0804">Transcription</keyword>
<evidence type="ECO:0000256" key="4">
    <source>
        <dbReference type="ARBA" id="ARBA00023163"/>
    </source>
</evidence>
<comment type="caution">
    <text evidence="6">The sequence shown here is derived from an EMBL/GenBank/DDBJ whole genome shotgun (WGS) entry which is preliminary data.</text>
</comment>
<organism evidence="6">
    <name type="scientific">bioreactor metagenome</name>
    <dbReference type="NCBI Taxonomy" id="1076179"/>
    <lineage>
        <taxon>unclassified sequences</taxon>
        <taxon>metagenomes</taxon>
        <taxon>ecological metagenomes</taxon>
    </lineage>
</organism>
<dbReference type="InterPro" id="IPR036388">
    <property type="entry name" value="WH-like_DNA-bd_sf"/>
</dbReference>
<dbReference type="GO" id="GO:0005829">
    <property type="term" value="C:cytosol"/>
    <property type="evidence" value="ECO:0007669"/>
    <property type="project" value="TreeGrafter"/>
</dbReference>
<dbReference type="Gene3D" id="1.10.10.10">
    <property type="entry name" value="Winged helix-like DNA-binding domain superfamily/Winged helix DNA-binding domain"/>
    <property type="match status" value="1"/>
</dbReference>
<feature type="domain" description="HTH lysR-type" evidence="5">
    <location>
        <begin position="11"/>
        <end position="57"/>
    </location>
</feature>
<proteinExistence type="inferred from homology"/>
<sequence length="319" mass="36735">MFKNKEYVFLVYKERSFSKAAEKLHISQPSLSSTIKKLEDKIGLPIFNRKTNPISLTQFGVEYILSIEKIIEIENRMHSLVSDVDKLQKGHLSIGASSLSIAYFVPETIAAFKKAHPYIDLNILETSTLKSKQLLDTGEVDLIITNRPLDTKEYEKIFLYHEHLILAIPSNYPVNKNLKAKQLNREDFKNGVTYLLNKKSVSISEFADVPFIFLPKDNYLRFCTDMLFEEKKILPNIILEVEETATAYNFVQYGLGATIFGDTRVLGLNTYKQIAFYAINSKYAARDAFIYYKKSVLRTRAMHEFIEMAISRVKNRPIT</sequence>
<reference evidence="6" key="1">
    <citation type="submission" date="2019-08" db="EMBL/GenBank/DDBJ databases">
        <authorList>
            <person name="Kucharzyk K."/>
            <person name="Murdoch R.W."/>
            <person name="Higgins S."/>
            <person name="Loffler F."/>
        </authorList>
    </citation>
    <scope>NUCLEOTIDE SEQUENCE</scope>
</reference>
<dbReference type="EMBL" id="VSSQ01000097">
    <property type="protein sequence ID" value="MPL76377.1"/>
    <property type="molecule type" value="Genomic_DNA"/>
</dbReference>
<comment type="similarity">
    <text evidence="1">Belongs to the LysR transcriptional regulatory family.</text>
</comment>
<evidence type="ECO:0000256" key="2">
    <source>
        <dbReference type="ARBA" id="ARBA00023015"/>
    </source>
</evidence>
<dbReference type="GO" id="GO:0003677">
    <property type="term" value="F:DNA binding"/>
    <property type="evidence" value="ECO:0007669"/>
    <property type="project" value="UniProtKB-KW"/>
</dbReference>
<dbReference type="Pfam" id="PF03466">
    <property type="entry name" value="LysR_substrate"/>
    <property type="match status" value="1"/>
</dbReference>
<dbReference type="SUPFAM" id="SSF53850">
    <property type="entry name" value="Periplasmic binding protein-like II"/>
    <property type="match status" value="1"/>
</dbReference>
<dbReference type="PANTHER" id="PTHR30419">
    <property type="entry name" value="HTH-TYPE TRANSCRIPTIONAL REGULATOR YBHD"/>
    <property type="match status" value="1"/>
</dbReference>